<name>A0A9D1ZIC5_9BACE</name>
<dbReference type="InterPro" id="IPR003594">
    <property type="entry name" value="HATPase_dom"/>
</dbReference>
<evidence type="ECO:0000259" key="4">
    <source>
        <dbReference type="PROSITE" id="PS50109"/>
    </source>
</evidence>
<reference evidence="5" key="1">
    <citation type="journal article" date="2021" name="PeerJ">
        <title>Extensive microbial diversity within the chicken gut microbiome revealed by metagenomics and culture.</title>
        <authorList>
            <person name="Gilroy R."/>
            <person name="Ravi A."/>
            <person name="Getino M."/>
            <person name="Pursley I."/>
            <person name="Horton D.L."/>
            <person name="Alikhan N.F."/>
            <person name="Baker D."/>
            <person name="Gharbi K."/>
            <person name="Hall N."/>
            <person name="Watson M."/>
            <person name="Adriaenssens E.M."/>
            <person name="Foster-Nyarko E."/>
            <person name="Jarju S."/>
            <person name="Secka A."/>
            <person name="Antonio M."/>
            <person name="Oren A."/>
            <person name="Chaudhuri R.R."/>
            <person name="La Ragione R."/>
            <person name="Hildebrand F."/>
            <person name="Pallen M.J."/>
        </authorList>
    </citation>
    <scope>NUCLEOTIDE SEQUENCE</scope>
    <source>
        <strain evidence="5">Gambia2-208</strain>
    </source>
</reference>
<dbReference type="SUPFAM" id="SSF55874">
    <property type="entry name" value="ATPase domain of HSP90 chaperone/DNA topoisomerase II/histidine kinase"/>
    <property type="match status" value="1"/>
</dbReference>
<dbReference type="InterPro" id="IPR003661">
    <property type="entry name" value="HisK_dim/P_dom"/>
</dbReference>
<dbReference type="Gene3D" id="3.30.565.10">
    <property type="entry name" value="Histidine kinase-like ATPase, C-terminal domain"/>
    <property type="match status" value="1"/>
</dbReference>
<dbReference type="PANTHER" id="PTHR43065:SF42">
    <property type="entry name" value="TWO-COMPONENT SENSOR PPRA"/>
    <property type="match status" value="1"/>
</dbReference>
<keyword evidence="5" id="KW-0418">Kinase</keyword>
<comment type="caution">
    <text evidence="5">The sequence shown here is derived from an EMBL/GenBank/DDBJ whole genome shotgun (WGS) entry which is preliminary data.</text>
</comment>
<dbReference type="InterPro" id="IPR005467">
    <property type="entry name" value="His_kinase_dom"/>
</dbReference>
<dbReference type="Proteomes" id="UP000886851">
    <property type="component" value="Unassembled WGS sequence"/>
</dbReference>
<dbReference type="EMBL" id="DXCV01000061">
    <property type="protein sequence ID" value="HIY88874.1"/>
    <property type="molecule type" value="Genomic_DNA"/>
</dbReference>
<sequence length="278" mass="31507">MKDLAALSQEIEKLRAQLERQEKLSSLGMLSAGIAHEIRNPLNFVINFSNLSGNLLEEYRAMAEKATDGDNDMREDMEDILASLEENQRKIAEHGRHALDIINGILLYSRGKDDACQPTDTALLTREYVRLSYHAMRANCKDFNASIREDYETGLPPVNLNPQDYIRVVLNVMNNAWYAVWKKSQEHPRDYRPAVEVRLHRADGWLVLAVEDNGTGMDRETQEKVYDVFYTTKPAGHGTGLGMAIVKDIVENKHHGRIAFTSVPGERTCFTLSFPLSL</sequence>
<reference evidence="5" key="2">
    <citation type="submission" date="2021-04" db="EMBL/GenBank/DDBJ databases">
        <authorList>
            <person name="Gilroy R."/>
        </authorList>
    </citation>
    <scope>NUCLEOTIDE SEQUENCE</scope>
    <source>
        <strain evidence="5">Gambia2-208</strain>
    </source>
</reference>
<dbReference type="Pfam" id="PF00512">
    <property type="entry name" value="HisKA"/>
    <property type="match status" value="1"/>
</dbReference>
<organism evidence="5 6">
    <name type="scientific">Candidatus Bacteroides pullicola</name>
    <dbReference type="NCBI Taxonomy" id="2838475"/>
    <lineage>
        <taxon>Bacteria</taxon>
        <taxon>Pseudomonadati</taxon>
        <taxon>Bacteroidota</taxon>
        <taxon>Bacteroidia</taxon>
        <taxon>Bacteroidales</taxon>
        <taxon>Bacteroidaceae</taxon>
        <taxon>Bacteroides</taxon>
    </lineage>
</organism>
<dbReference type="SUPFAM" id="SSF47384">
    <property type="entry name" value="Homodimeric domain of signal transducing histidine kinase"/>
    <property type="match status" value="1"/>
</dbReference>
<dbReference type="AlphaFoldDB" id="A0A9D1ZIC5"/>
<proteinExistence type="predicted"/>
<dbReference type="GO" id="GO:0000155">
    <property type="term" value="F:phosphorelay sensor kinase activity"/>
    <property type="evidence" value="ECO:0007669"/>
    <property type="project" value="InterPro"/>
</dbReference>
<comment type="catalytic activity">
    <reaction evidence="1">
        <text>ATP + protein L-histidine = ADP + protein N-phospho-L-histidine.</text>
        <dbReference type="EC" id="2.7.13.3"/>
    </reaction>
</comment>
<dbReference type="CDD" id="cd00082">
    <property type="entry name" value="HisKA"/>
    <property type="match status" value="1"/>
</dbReference>
<dbReference type="SMART" id="SM00387">
    <property type="entry name" value="HATPase_c"/>
    <property type="match status" value="1"/>
</dbReference>
<dbReference type="PROSITE" id="PS50109">
    <property type="entry name" value="HIS_KIN"/>
    <property type="match status" value="1"/>
</dbReference>
<dbReference type="InterPro" id="IPR004358">
    <property type="entry name" value="Sig_transdc_His_kin-like_C"/>
</dbReference>
<evidence type="ECO:0000256" key="1">
    <source>
        <dbReference type="ARBA" id="ARBA00000085"/>
    </source>
</evidence>
<protein>
    <recommendedName>
        <fullName evidence="2">histidine kinase</fullName>
        <ecNumber evidence="2">2.7.13.3</ecNumber>
    </recommendedName>
</protein>
<dbReference type="Gene3D" id="1.10.287.130">
    <property type="match status" value="1"/>
</dbReference>
<evidence type="ECO:0000313" key="6">
    <source>
        <dbReference type="Proteomes" id="UP000886851"/>
    </source>
</evidence>
<dbReference type="EC" id="2.7.13.3" evidence="2"/>
<keyword evidence="3" id="KW-0597">Phosphoprotein</keyword>
<accession>A0A9D1ZIC5</accession>
<dbReference type="Pfam" id="PF02518">
    <property type="entry name" value="HATPase_c"/>
    <property type="match status" value="1"/>
</dbReference>
<feature type="domain" description="Histidine kinase" evidence="4">
    <location>
        <begin position="33"/>
        <end position="278"/>
    </location>
</feature>
<evidence type="ECO:0000313" key="5">
    <source>
        <dbReference type="EMBL" id="HIY88874.1"/>
    </source>
</evidence>
<gene>
    <name evidence="5" type="ORF">H9824_09250</name>
</gene>
<evidence type="ECO:0000256" key="2">
    <source>
        <dbReference type="ARBA" id="ARBA00012438"/>
    </source>
</evidence>
<dbReference type="PRINTS" id="PR00344">
    <property type="entry name" value="BCTRLSENSOR"/>
</dbReference>
<dbReference type="PANTHER" id="PTHR43065">
    <property type="entry name" value="SENSOR HISTIDINE KINASE"/>
    <property type="match status" value="1"/>
</dbReference>
<evidence type="ECO:0000256" key="3">
    <source>
        <dbReference type="ARBA" id="ARBA00022553"/>
    </source>
</evidence>
<dbReference type="InterPro" id="IPR036890">
    <property type="entry name" value="HATPase_C_sf"/>
</dbReference>
<keyword evidence="5" id="KW-0808">Transferase</keyword>
<dbReference type="InterPro" id="IPR036097">
    <property type="entry name" value="HisK_dim/P_sf"/>
</dbReference>
<dbReference type="SMART" id="SM00388">
    <property type="entry name" value="HisKA"/>
    <property type="match status" value="1"/>
</dbReference>